<dbReference type="InterPro" id="IPR029068">
    <property type="entry name" value="Glyas_Bleomycin-R_OHBP_Dase"/>
</dbReference>
<dbReference type="Gene3D" id="3.10.180.10">
    <property type="entry name" value="2,3-Dihydroxybiphenyl 1,2-Dioxygenase, domain 1"/>
    <property type="match status" value="1"/>
</dbReference>
<dbReference type="InterPro" id="IPR052164">
    <property type="entry name" value="Anthracycline_SecMetBiosynth"/>
</dbReference>
<feature type="domain" description="VOC" evidence="2">
    <location>
        <begin position="9"/>
        <end position="119"/>
    </location>
</feature>
<keyword evidence="4" id="KW-1185">Reference proteome</keyword>
<comment type="caution">
    <text evidence="3">The sequence shown here is derived from an EMBL/GenBank/DDBJ whole genome shotgun (WGS) entry which is preliminary data.</text>
</comment>
<dbReference type="InterPro" id="IPR037523">
    <property type="entry name" value="VOC_core"/>
</dbReference>
<dbReference type="RefSeq" id="WP_262843576.1">
    <property type="nucleotide sequence ID" value="NZ_JANZYP010000019.1"/>
</dbReference>
<protein>
    <submittedName>
        <fullName evidence="3">VOC family protein</fullName>
    </submittedName>
</protein>
<dbReference type="Pfam" id="PF00903">
    <property type="entry name" value="Glyoxalase"/>
    <property type="match status" value="1"/>
</dbReference>
<dbReference type="PANTHER" id="PTHR33993:SF14">
    <property type="entry name" value="GB|AAF24581.1"/>
    <property type="match status" value="1"/>
</dbReference>
<dbReference type="InterPro" id="IPR004360">
    <property type="entry name" value="Glyas_Fos-R_dOase_dom"/>
</dbReference>
<gene>
    <name evidence="3" type="ORF">ACFO8L_33490</name>
</gene>
<dbReference type="PANTHER" id="PTHR33993">
    <property type="entry name" value="GLYOXALASE-RELATED"/>
    <property type="match status" value="1"/>
</dbReference>
<feature type="region of interest" description="Disordered" evidence="1">
    <location>
        <begin position="91"/>
        <end position="119"/>
    </location>
</feature>
<dbReference type="EMBL" id="JBHSFN010000028">
    <property type="protein sequence ID" value="MFC4591049.1"/>
    <property type="molecule type" value="Genomic_DNA"/>
</dbReference>
<dbReference type="Proteomes" id="UP001595891">
    <property type="component" value="Unassembled WGS sequence"/>
</dbReference>
<accession>A0ABV9EQH0</accession>
<proteinExistence type="predicted"/>
<evidence type="ECO:0000256" key="1">
    <source>
        <dbReference type="SAM" id="MobiDB-lite"/>
    </source>
</evidence>
<sequence>MTSNEHPHTPAWFDISTPDAPRARRFYQEMFGWPVNVIDETYALVGDDHGRPAGGIGHAGPGSPYTGFVAYFRVDDVDAALASAEKLGGTRVMEPTDTPTGRIAAFADPDGNPVGLLSS</sequence>
<reference evidence="4" key="1">
    <citation type="journal article" date="2019" name="Int. J. Syst. Evol. Microbiol.">
        <title>The Global Catalogue of Microorganisms (GCM) 10K type strain sequencing project: providing services to taxonomists for standard genome sequencing and annotation.</title>
        <authorList>
            <consortium name="The Broad Institute Genomics Platform"/>
            <consortium name="The Broad Institute Genome Sequencing Center for Infectious Disease"/>
            <person name="Wu L."/>
            <person name="Ma J."/>
        </authorList>
    </citation>
    <scope>NUCLEOTIDE SEQUENCE [LARGE SCALE GENOMIC DNA]</scope>
    <source>
        <strain evidence="4">CCUG 49560</strain>
    </source>
</reference>
<evidence type="ECO:0000313" key="3">
    <source>
        <dbReference type="EMBL" id="MFC4591049.1"/>
    </source>
</evidence>
<dbReference type="SUPFAM" id="SSF54593">
    <property type="entry name" value="Glyoxalase/Bleomycin resistance protein/Dihydroxybiphenyl dioxygenase"/>
    <property type="match status" value="1"/>
</dbReference>
<dbReference type="PROSITE" id="PS51819">
    <property type="entry name" value="VOC"/>
    <property type="match status" value="1"/>
</dbReference>
<evidence type="ECO:0000313" key="4">
    <source>
        <dbReference type="Proteomes" id="UP001595891"/>
    </source>
</evidence>
<dbReference type="CDD" id="cd07247">
    <property type="entry name" value="SgaA_N_like"/>
    <property type="match status" value="1"/>
</dbReference>
<organism evidence="3 4">
    <name type="scientific">Sphaerisporangium corydalis</name>
    <dbReference type="NCBI Taxonomy" id="1441875"/>
    <lineage>
        <taxon>Bacteria</taxon>
        <taxon>Bacillati</taxon>
        <taxon>Actinomycetota</taxon>
        <taxon>Actinomycetes</taxon>
        <taxon>Streptosporangiales</taxon>
        <taxon>Streptosporangiaceae</taxon>
        <taxon>Sphaerisporangium</taxon>
    </lineage>
</organism>
<name>A0ABV9EQH0_9ACTN</name>
<evidence type="ECO:0000259" key="2">
    <source>
        <dbReference type="PROSITE" id="PS51819"/>
    </source>
</evidence>